<comment type="caution">
    <text evidence="1">The sequence shown here is derived from an EMBL/GenBank/DDBJ whole genome shotgun (WGS) entry which is preliminary data.</text>
</comment>
<dbReference type="EMBL" id="CM034404">
    <property type="protein sequence ID" value="KAJ0174047.1"/>
    <property type="molecule type" value="Genomic_DNA"/>
</dbReference>
<protein>
    <submittedName>
        <fullName evidence="1">Uncharacterized protein</fullName>
    </submittedName>
</protein>
<proteinExistence type="predicted"/>
<name>A0ACC1CR32_9NEOP</name>
<evidence type="ECO:0000313" key="2">
    <source>
        <dbReference type="Proteomes" id="UP000824533"/>
    </source>
</evidence>
<reference evidence="1 2" key="1">
    <citation type="journal article" date="2021" name="Front. Genet.">
        <title>Chromosome-Level Genome Assembly Reveals Significant Gene Expansion in the Toll and IMD Signaling Pathways of Dendrolimus kikuchii.</title>
        <authorList>
            <person name="Zhou J."/>
            <person name="Wu P."/>
            <person name="Xiong Z."/>
            <person name="Liu N."/>
            <person name="Zhao N."/>
            <person name="Ji M."/>
            <person name="Qiu Y."/>
            <person name="Yang B."/>
        </authorList>
    </citation>
    <scope>NUCLEOTIDE SEQUENCE [LARGE SCALE GENOMIC DNA]</scope>
    <source>
        <strain evidence="1">Ann1</strain>
    </source>
</reference>
<gene>
    <name evidence="1" type="ORF">K1T71_010193</name>
</gene>
<sequence length="702" mass="81339">MIIVQIFSCKLRYKIRELKDNWWKNKAAELQHYADTNQTGNFFEGIQSIFGPRIRKTAPMFSKDKQQITDKVKLLARWAEHFCDVLNPSASSVDMTYIDSLEQMPVCENLDNPPTFEEFVIAVMRLKNGKTPGMDQIPAEVYKYSGTNILNRIYQLIKTVWITEVVPQDWRDAAICKLYKGKGDVSDCSSYRGISLLSSAGKILAHIINKRMSEVAENDMPESQCGFRPSRGTIDAIFVVRQLQEKSLEHQRSLFMCFVDLEKAFDRIPREALWIVLEKCGYPTKFVELIRQFHIGMKAKIQHENELYGEIPITSGVKQGCVMAPTLFSIYFAVVMKDALRSCKHPVQLNVRTDKGVFDLSRFKAKTKVWTMSVLEILYADDVCLMSDSMTNLQNYVDALHHSCQRFGLVINSSKTKLLKQPPRGGELDRSALYLSEEPLEDISHFKYLGSNIRNDNTLVTEITSRIATAAVNFGRLTGRVWKSHDLKLETKICVYKALIIPVLLYSAETWCLYKPDVRKLDTYHLRCLRSILNIKWQDRVPNTEVLRRSGMHGMEALLMQRQLRWCGHVLRMEDHRLPKAVFFSELAEGKRKQGGPHLRYKDVLKRHLTACDINLTKWEELAMERTSWRSRIFKKVKAFEKKRLEDLDTKRQTRKERPKPSYSYTYNAAGQLYCAICGREFKNKFGLASHIRAHRRRNNDI</sequence>
<dbReference type="Proteomes" id="UP000824533">
    <property type="component" value="Linkage Group LG18"/>
</dbReference>
<accession>A0ACC1CR32</accession>
<keyword evidence="2" id="KW-1185">Reference proteome</keyword>
<evidence type="ECO:0000313" key="1">
    <source>
        <dbReference type="EMBL" id="KAJ0174047.1"/>
    </source>
</evidence>
<organism evidence="1 2">
    <name type="scientific">Dendrolimus kikuchii</name>
    <dbReference type="NCBI Taxonomy" id="765133"/>
    <lineage>
        <taxon>Eukaryota</taxon>
        <taxon>Metazoa</taxon>
        <taxon>Ecdysozoa</taxon>
        <taxon>Arthropoda</taxon>
        <taxon>Hexapoda</taxon>
        <taxon>Insecta</taxon>
        <taxon>Pterygota</taxon>
        <taxon>Neoptera</taxon>
        <taxon>Endopterygota</taxon>
        <taxon>Lepidoptera</taxon>
        <taxon>Glossata</taxon>
        <taxon>Ditrysia</taxon>
        <taxon>Bombycoidea</taxon>
        <taxon>Lasiocampidae</taxon>
        <taxon>Dendrolimus</taxon>
    </lineage>
</organism>